<evidence type="ECO:0000313" key="2">
    <source>
        <dbReference type="Proteomes" id="UP000192656"/>
    </source>
</evidence>
<evidence type="ECO:0000313" key="1">
    <source>
        <dbReference type="EMBL" id="SMD10551.1"/>
    </source>
</evidence>
<dbReference type="AlphaFoldDB" id="A0A1W2ELC9"/>
<organism evidence="1 2">
    <name type="scientific">Fulvimarina manganoxydans</name>
    <dbReference type="NCBI Taxonomy" id="937218"/>
    <lineage>
        <taxon>Bacteria</taxon>
        <taxon>Pseudomonadati</taxon>
        <taxon>Pseudomonadota</taxon>
        <taxon>Alphaproteobacteria</taxon>
        <taxon>Hyphomicrobiales</taxon>
        <taxon>Aurantimonadaceae</taxon>
        <taxon>Fulvimarina</taxon>
    </lineage>
</organism>
<dbReference type="Proteomes" id="UP000192656">
    <property type="component" value="Unassembled WGS sequence"/>
</dbReference>
<reference evidence="1 2" key="1">
    <citation type="submission" date="2017-04" db="EMBL/GenBank/DDBJ databases">
        <authorList>
            <person name="Afonso C.L."/>
            <person name="Miller P.J."/>
            <person name="Scott M.A."/>
            <person name="Spackman E."/>
            <person name="Goraichik I."/>
            <person name="Dimitrov K.M."/>
            <person name="Suarez D.L."/>
            <person name="Swayne D.E."/>
        </authorList>
    </citation>
    <scope>NUCLEOTIDE SEQUENCE [LARGE SCALE GENOMIC DNA]</scope>
    <source>
        <strain evidence="1 2">CGMCC 1.10972</strain>
    </source>
</reference>
<proteinExistence type="predicted"/>
<dbReference type="EMBL" id="FWXR01000028">
    <property type="protein sequence ID" value="SMD10551.1"/>
    <property type="molecule type" value="Genomic_DNA"/>
</dbReference>
<keyword evidence="2" id="KW-1185">Reference proteome</keyword>
<sequence>MPDEGARLKEIGVKDWRSLCGLTRLVMLATTGSPFALAVGDYVTGLIAVRRELPI</sequence>
<protein>
    <submittedName>
        <fullName evidence="1">Uncharacterized protein</fullName>
    </submittedName>
</protein>
<accession>A0A1W2ELC9</accession>
<gene>
    <name evidence="1" type="ORF">SAMN06297251_1281</name>
</gene>
<name>A0A1W2ELC9_9HYPH</name>